<sequence>FFFFFNRSSLLIFLLLKTASFFFKFSFLALCLCLQHFHNDFLLLNKESTLDPVANTLGTHGTTVGPAEMFFHFRQPHKHFRSYITNS</sequence>
<dbReference type="eggNOG" id="ENOG502TKSP">
    <property type="taxonomic scope" value="Eukaryota"/>
</dbReference>
<organism evidence="1">
    <name type="scientific">Mustela putorius furo</name>
    <name type="common">European domestic ferret</name>
    <name type="synonym">Mustela furo</name>
    <dbReference type="NCBI Taxonomy" id="9669"/>
    <lineage>
        <taxon>Eukaryota</taxon>
        <taxon>Metazoa</taxon>
        <taxon>Chordata</taxon>
        <taxon>Craniata</taxon>
        <taxon>Vertebrata</taxon>
        <taxon>Euteleostomi</taxon>
        <taxon>Mammalia</taxon>
        <taxon>Eutheria</taxon>
        <taxon>Laurasiatheria</taxon>
        <taxon>Carnivora</taxon>
        <taxon>Caniformia</taxon>
        <taxon>Musteloidea</taxon>
        <taxon>Mustelidae</taxon>
        <taxon>Mustelinae</taxon>
        <taxon>Mustela</taxon>
    </lineage>
</organism>
<dbReference type="InParanoid" id="M3Y6A0"/>
<dbReference type="EMBL" id="AEYP01089939">
    <property type="status" value="NOT_ANNOTATED_CDS"/>
    <property type="molecule type" value="Genomic_DNA"/>
</dbReference>
<dbReference type="AlphaFoldDB" id="M3Y6A0"/>
<protein>
    <submittedName>
        <fullName evidence="1">Uncharacterized protein</fullName>
    </submittedName>
</protein>
<reference evidence="1" key="1">
    <citation type="submission" date="2024-06" db="UniProtKB">
        <authorList>
            <consortium name="Ensembl"/>
        </authorList>
    </citation>
    <scope>IDENTIFICATION</scope>
</reference>
<proteinExistence type="predicted"/>
<name>M3Y6A0_MUSPF</name>
<dbReference type="Ensembl" id="ENSMPUT00000006965.1">
    <property type="protein sequence ID" value="ENSMPUP00000006851.1"/>
    <property type="gene ID" value="ENSMPUG00000006906.1"/>
</dbReference>
<accession>M3Y6A0</accession>
<dbReference type="HOGENOM" id="CLU_2489167_0_0_1"/>
<dbReference type="EMBL" id="AEYP01089940">
    <property type="status" value="NOT_ANNOTATED_CDS"/>
    <property type="molecule type" value="Genomic_DNA"/>
</dbReference>
<evidence type="ECO:0000313" key="1">
    <source>
        <dbReference type="Ensembl" id="ENSMPUP00000006851.1"/>
    </source>
</evidence>